<feature type="transmembrane region" description="Helical" evidence="1">
    <location>
        <begin position="35"/>
        <end position="55"/>
    </location>
</feature>
<reference evidence="2 3" key="1">
    <citation type="submission" date="2023-11" db="EMBL/GenBank/DDBJ databases">
        <title>The common occurrence of Acinetobacte faecalis in cattle feces and its emended description.</title>
        <authorList>
            <person name="Kyselkova M."/>
            <person name="Xanthopoulou K."/>
            <person name="Shestivska V."/>
            <person name="Spanelova P."/>
            <person name="Maixnerova M."/>
            <person name="Higgins P.G."/>
            <person name="Nemec A."/>
        </authorList>
    </citation>
    <scope>NUCLEOTIDE SEQUENCE [LARGE SCALE GENOMIC DNA]</scope>
    <source>
        <strain evidence="2 3">ANC 7483</strain>
    </source>
</reference>
<accession>A0AB35UXF7</accession>
<protein>
    <recommendedName>
        <fullName evidence="4">ABC transporter ATP-binding protein</fullName>
    </recommendedName>
</protein>
<feature type="transmembrane region" description="Helical" evidence="1">
    <location>
        <begin position="5"/>
        <end position="23"/>
    </location>
</feature>
<keyword evidence="1" id="KW-0472">Membrane</keyword>
<evidence type="ECO:0000256" key="1">
    <source>
        <dbReference type="SAM" id="Phobius"/>
    </source>
</evidence>
<name>A0AB35UXF7_9GAMM</name>
<sequence length="134" mass="15492">YYFLMCLMIIIPIIEFLVVIFTYDGDAKYSNKLLVLAIPSISLVLILIWLFRIILQNIKSIKSQILQLELRMTLCQFIQSYAEKSKELKEHNKEGFEKFESLIFSSIVTSDDKIPNTLDGIESLTSLIKVVQKP</sequence>
<evidence type="ECO:0000313" key="2">
    <source>
        <dbReference type="EMBL" id="MDY6487105.1"/>
    </source>
</evidence>
<evidence type="ECO:0000313" key="3">
    <source>
        <dbReference type="Proteomes" id="UP001278995"/>
    </source>
</evidence>
<keyword evidence="1" id="KW-1133">Transmembrane helix</keyword>
<gene>
    <name evidence="2" type="ORF">SKM51_07815</name>
</gene>
<dbReference type="Proteomes" id="UP001278995">
    <property type="component" value="Unassembled WGS sequence"/>
</dbReference>
<keyword evidence="1" id="KW-0812">Transmembrane</keyword>
<proteinExistence type="predicted"/>
<organism evidence="2 3">
    <name type="scientific">Acinetobacter faecalis</name>
    <dbReference type="NCBI Taxonomy" id="2665161"/>
    <lineage>
        <taxon>Bacteria</taxon>
        <taxon>Pseudomonadati</taxon>
        <taxon>Pseudomonadota</taxon>
        <taxon>Gammaproteobacteria</taxon>
        <taxon>Moraxellales</taxon>
        <taxon>Moraxellaceae</taxon>
        <taxon>Acinetobacter</taxon>
    </lineage>
</organism>
<evidence type="ECO:0008006" key="4">
    <source>
        <dbReference type="Google" id="ProtNLM"/>
    </source>
</evidence>
<feature type="non-terminal residue" evidence="2">
    <location>
        <position position="1"/>
    </location>
</feature>
<dbReference type="EMBL" id="JAXHPL010000036">
    <property type="protein sequence ID" value="MDY6487105.1"/>
    <property type="molecule type" value="Genomic_DNA"/>
</dbReference>
<comment type="caution">
    <text evidence="2">The sequence shown here is derived from an EMBL/GenBank/DDBJ whole genome shotgun (WGS) entry which is preliminary data.</text>
</comment>
<dbReference type="AlphaFoldDB" id="A0AB35UXF7"/>